<evidence type="ECO:0000313" key="4">
    <source>
        <dbReference type="EMBL" id="MDR5692870.1"/>
    </source>
</evidence>
<evidence type="ECO:0000256" key="2">
    <source>
        <dbReference type="SAM" id="MobiDB-lite"/>
    </source>
</evidence>
<comment type="caution">
    <text evidence="4">The sequence shown here is derived from an EMBL/GenBank/DDBJ whole genome shotgun (WGS) entry which is preliminary data.</text>
</comment>
<dbReference type="GO" id="GO:0016757">
    <property type="term" value="F:glycosyltransferase activity"/>
    <property type="evidence" value="ECO:0007669"/>
    <property type="project" value="UniProtKB-KW"/>
</dbReference>
<accession>A0ABU1FM87</accession>
<dbReference type="InterPro" id="IPR001296">
    <property type="entry name" value="Glyco_trans_1"/>
</dbReference>
<evidence type="ECO:0000256" key="1">
    <source>
        <dbReference type="ARBA" id="ARBA00022679"/>
    </source>
</evidence>
<dbReference type="PANTHER" id="PTHR12526">
    <property type="entry name" value="GLYCOSYLTRANSFERASE"/>
    <property type="match status" value="1"/>
</dbReference>
<gene>
    <name evidence="4" type="ORF">RH861_12435</name>
</gene>
<reference evidence="5" key="1">
    <citation type="submission" date="2023-07" db="EMBL/GenBank/DDBJ databases">
        <title>Description of three actinobacteria isolated from air of manufacturing shop in a pharmaceutical factory.</title>
        <authorList>
            <person name="Zhang D.-F."/>
        </authorList>
    </citation>
    <scope>NUCLEOTIDE SEQUENCE [LARGE SCALE GENOMIC DNA]</scope>
    <source>
        <strain evidence="5">CCTCC AB 2011122</strain>
    </source>
</reference>
<dbReference type="Pfam" id="PF00534">
    <property type="entry name" value="Glycos_transf_1"/>
    <property type="match status" value="1"/>
</dbReference>
<dbReference type="RefSeq" id="WP_310521234.1">
    <property type="nucleotide sequence ID" value="NZ_BAABBS010000001.1"/>
</dbReference>
<sequence length="577" mass="62521">MTPREDHELLPHGRQLAVTWSIPDAAGGMTGAMLRRSRSFVRLAGAEVDVLTFDARTDYPAVRERLEARGELVPGLRIRNLYEELRGDPADAGPGTVVSREVARGVRVEHRRADGSLAVLDEQPRNDGVRRRITAFDREERPVRRWESAWACYADWIADVSGDGPAFAIVDSKTAARFMARVHLPEVVTLHVVHNAHLSGRGRPLGPLRASRRDALSRPERFDAVVFLTERQRADVVTLLGDGGNLAVVPNATPAPIDPAAPEPAADDATRDPASVVVVAGLTGRKRVHHAVEAVALARANGVPATLRIFGSGPERARLDAAVHDRGLAEVVEFAGHRTDAAEAFAEASVTLLTSTSEGAPLVLLEAMSRGCVPIAYDIPYGPADLIEHGVDGFLVAPGDVQALADAVRHVAELPEADRARLRAAARAAAARFGDAEVVARWGEVQRRAAVRHRAVPLPAFEVGRLRLRRPGDRLRLSARLEGVPDGAGVLVRLERRASGVVLRRRAELRRGRVELRLTPEETAFLGEGSLHVGFVVLDGDRRAEVTAGRVHPDTRPLPRRVTAGARSRLGRARRRG</sequence>
<proteinExistence type="predicted"/>
<name>A0ABU1FM87_9MICO</name>
<feature type="domain" description="Glycosyl transferase family 1" evidence="3">
    <location>
        <begin position="272"/>
        <end position="427"/>
    </location>
</feature>
<feature type="region of interest" description="Disordered" evidence="2">
    <location>
        <begin position="552"/>
        <end position="577"/>
    </location>
</feature>
<dbReference type="SUPFAM" id="SSF53756">
    <property type="entry name" value="UDP-Glycosyltransferase/glycogen phosphorylase"/>
    <property type="match status" value="1"/>
</dbReference>
<evidence type="ECO:0000313" key="5">
    <source>
        <dbReference type="Proteomes" id="UP001260072"/>
    </source>
</evidence>
<organism evidence="4 5">
    <name type="scientific">Agromyces indicus</name>
    <dbReference type="NCBI Taxonomy" id="758919"/>
    <lineage>
        <taxon>Bacteria</taxon>
        <taxon>Bacillati</taxon>
        <taxon>Actinomycetota</taxon>
        <taxon>Actinomycetes</taxon>
        <taxon>Micrococcales</taxon>
        <taxon>Microbacteriaceae</taxon>
        <taxon>Agromyces</taxon>
    </lineage>
</organism>
<dbReference type="PANTHER" id="PTHR12526:SF636">
    <property type="entry name" value="BLL3647 PROTEIN"/>
    <property type="match status" value="1"/>
</dbReference>
<dbReference type="Proteomes" id="UP001260072">
    <property type="component" value="Unassembled WGS sequence"/>
</dbReference>
<dbReference type="EC" id="2.4.-.-" evidence="4"/>
<keyword evidence="1 4" id="KW-0808">Transferase</keyword>
<evidence type="ECO:0000259" key="3">
    <source>
        <dbReference type="Pfam" id="PF00534"/>
    </source>
</evidence>
<keyword evidence="5" id="KW-1185">Reference proteome</keyword>
<keyword evidence="4" id="KW-0328">Glycosyltransferase</keyword>
<dbReference type="Gene3D" id="3.40.50.2000">
    <property type="entry name" value="Glycogen Phosphorylase B"/>
    <property type="match status" value="3"/>
</dbReference>
<protein>
    <submittedName>
        <fullName evidence="4">Glycosyltransferase</fullName>
        <ecNumber evidence="4">2.4.-.-</ecNumber>
    </submittedName>
</protein>
<dbReference type="EMBL" id="JAVKGS010000003">
    <property type="protein sequence ID" value="MDR5692870.1"/>
    <property type="molecule type" value="Genomic_DNA"/>
</dbReference>